<dbReference type="Proteomes" id="UP001596045">
    <property type="component" value="Unassembled WGS sequence"/>
</dbReference>
<gene>
    <name evidence="1" type="ORF">ACFPM8_03785</name>
</gene>
<proteinExistence type="predicted"/>
<evidence type="ECO:0000313" key="2">
    <source>
        <dbReference type="Proteomes" id="UP001596045"/>
    </source>
</evidence>
<evidence type="ECO:0000313" key="1">
    <source>
        <dbReference type="EMBL" id="MFC5473069.1"/>
    </source>
</evidence>
<name>A0ABW0M4K9_9BURK</name>
<protein>
    <submittedName>
        <fullName evidence="1">Uncharacterized protein</fullName>
    </submittedName>
</protein>
<comment type="caution">
    <text evidence="1">The sequence shown here is derived from an EMBL/GenBank/DDBJ whole genome shotgun (WGS) entry which is preliminary data.</text>
</comment>
<keyword evidence="2" id="KW-1185">Reference proteome</keyword>
<reference evidence="2" key="1">
    <citation type="journal article" date="2019" name="Int. J. Syst. Evol. Microbiol.">
        <title>The Global Catalogue of Microorganisms (GCM) 10K type strain sequencing project: providing services to taxonomists for standard genome sequencing and annotation.</title>
        <authorList>
            <consortium name="The Broad Institute Genomics Platform"/>
            <consortium name="The Broad Institute Genome Sequencing Center for Infectious Disease"/>
            <person name="Wu L."/>
            <person name="Ma J."/>
        </authorList>
    </citation>
    <scope>NUCLEOTIDE SEQUENCE [LARGE SCALE GENOMIC DNA]</scope>
    <source>
        <strain evidence="2">JCM 17066</strain>
    </source>
</reference>
<dbReference type="RefSeq" id="WP_378995117.1">
    <property type="nucleotide sequence ID" value="NZ_JBHSMT010000008.1"/>
</dbReference>
<organism evidence="1 2">
    <name type="scientific">Paraherbaspirillum soli</name>
    <dbReference type="NCBI Taxonomy" id="631222"/>
    <lineage>
        <taxon>Bacteria</taxon>
        <taxon>Pseudomonadati</taxon>
        <taxon>Pseudomonadota</taxon>
        <taxon>Betaproteobacteria</taxon>
        <taxon>Burkholderiales</taxon>
        <taxon>Oxalobacteraceae</taxon>
        <taxon>Paraherbaspirillum</taxon>
    </lineage>
</organism>
<dbReference type="EMBL" id="JBHSMT010000008">
    <property type="protein sequence ID" value="MFC5473069.1"/>
    <property type="molecule type" value="Genomic_DNA"/>
</dbReference>
<accession>A0ABW0M4K9</accession>
<sequence length="31" mass="3601">MREQTARAVPVACQEGGRCRSCETDQRRHLR</sequence>